<dbReference type="OrthoDB" id="121140at2"/>
<evidence type="ECO:0000259" key="3">
    <source>
        <dbReference type="Pfam" id="PF25231"/>
    </source>
</evidence>
<dbReference type="Pfam" id="PF25231">
    <property type="entry name" value="DUF7847"/>
    <property type="match status" value="1"/>
</dbReference>
<gene>
    <name evidence="4" type="ORF">EFY87_09250</name>
</gene>
<protein>
    <recommendedName>
        <fullName evidence="3">DUF7847 domain-containing protein</fullName>
    </recommendedName>
</protein>
<comment type="caution">
    <text evidence="4">The sequence shown here is derived from an EMBL/GenBank/DDBJ whole genome shotgun (WGS) entry which is preliminary data.</text>
</comment>
<evidence type="ECO:0000313" key="4">
    <source>
        <dbReference type="EMBL" id="RNI22159.1"/>
    </source>
</evidence>
<evidence type="ECO:0000256" key="1">
    <source>
        <dbReference type="SAM" id="MobiDB-lite"/>
    </source>
</evidence>
<feature type="transmembrane region" description="Helical" evidence="2">
    <location>
        <begin position="316"/>
        <end position="342"/>
    </location>
</feature>
<keyword evidence="2" id="KW-1133">Transmembrane helix</keyword>
<keyword evidence="2" id="KW-0472">Membrane</keyword>
<proteinExistence type="predicted"/>
<feature type="region of interest" description="Disordered" evidence="1">
    <location>
        <begin position="1"/>
        <end position="51"/>
    </location>
</feature>
<dbReference type="Proteomes" id="UP000271678">
    <property type="component" value="Unassembled WGS sequence"/>
</dbReference>
<feature type="transmembrane region" description="Helical" evidence="2">
    <location>
        <begin position="96"/>
        <end position="118"/>
    </location>
</feature>
<accession>A0A3M9M9C6</accession>
<evidence type="ECO:0000256" key="2">
    <source>
        <dbReference type="SAM" id="Phobius"/>
    </source>
</evidence>
<evidence type="ECO:0000313" key="5">
    <source>
        <dbReference type="Proteomes" id="UP000271678"/>
    </source>
</evidence>
<feature type="transmembrane region" description="Helical" evidence="2">
    <location>
        <begin position="184"/>
        <end position="213"/>
    </location>
</feature>
<feature type="transmembrane region" description="Helical" evidence="2">
    <location>
        <begin position="219"/>
        <end position="241"/>
    </location>
</feature>
<keyword evidence="5" id="KW-1185">Reference proteome</keyword>
<feature type="transmembrane region" description="Helical" evidence="2">
    <location>
        <begin position="272"/>
        <end position="304"/>
    </location>
</feature>
<feature type="compositionally biased region" description="Pro residues" evidence="1">
    <location>
        <begin position="19"/>
        <end position="46"/>
    </location>
</feature>
<dbReference type="InterPro" id="IPR057169">
    <property type="entry name" value="DUF7847"/>
</dbReference>
<dbReference type="EMBL" id="RJJQ01000008">
    <property type="protein sequence ID" value="RNI22159.1"/>
    <property type="molecule type" value="Genomic_DNA"/>
</dbReference>
<name>A0A3M9M9C6_9MICO</name>
<keyword evidence="2" id="KW-0812">Transmembrane</keyword>
<dbReference type="RefSeq" id="WP_123271200.1">
    <property type="nucleotide sequence ID" value="NZ_RJJQ01000008.1"/>
</dbReference>
<dbReference type="AlphaFoldDB" id="A0A3M9M9C6"/>
<organism evidence="4 5">
    <name type="scientific">Flexivirga caeni</name>
    <dbReference type="NCBI Taxonomy" id="2294115"/>
    <lineage>
        <taxon>Bacteria</taxon>
        <taxon>Bacillati</taxon>
        <taxon>Actinomycetota</taxon>
        <taxon>Actinomycetes</taxon>
        <taxon>Micrococcales</taxon>
        <taxon>Dermacoccaceae</taxon>
        <taxon>Flexivirga</taxon>
    </lineage>
</organism>
<reference evidence="4 5" key="1">
    <citation type="submission" date="2018-11" db="EMBL/GenBank/DDBJ databases">
        <title>Draft genome of Simplicispira Flexivirga sp. BO-16.</title>
        <authorList>
            <person name="Im W.T."/>
        </authorList>
    </citation>
    <scope>NUCLEOTIDE SEQUENCE [LARGE SCALE GENOMIC DNA]</scope>
    <source>
        <strain evidence="4 5">BO-16</strain>
    </source>
</reference>
<sequence>MTNGWTSPGGDSPGDGRGQPPPPPPPQYGQYAPPPQYGQYAPPPPQYGQYGPPGGYYPPVYQLAPKPGVIPLRPLTLSDIFGGTFATIRGNPGATIGLSAVMALIVAIPSVIITVLLVNSGITVTSDSGVTTNLGSQIGLGVGSLLSGIASVVLGGMLTTVVSEAVLGHRITIGETWRRVRGRLLPLIGLMLLIGLAAGIAAGIVVGIVVLLAVAVSSVAAVIAAIVLGLGLFVAIVWIGLKVSLAAPAVVLERIGPVAALRRSWSLTNGQWWRILGITLLAQLIVYVISQVVSTPVALIAVAMSGTNGLSAGAAVAVQLVSVVVTAFTTPFTAGVTALLYLDQRIRKEALDVTLMEAAGKDATGGR</sequence>
<feature type="domain" description="DUF7847" evidence="3">
    <location>
        <begin position="108"/>
        <end position="342"/>
    </location>
</feature>
<feature type="transmembrane region" description="Helical" evidence="2">
    <location>
        <begin position="138"/>
        <end position="163"/>
    </location>
</feature>